<reference evidence="4" key="1">
    <citation type="journal article" date="2013" name="Genome Announc.">
        <title>Genome sequence of the food spoilage yeast Zygosaccharomyces bailii CLIB 213(T).</title>
        <authorList>
            <person name="Galeote V."/>
            <person name="Bigey F."/>
            <person name="Devillers H."/>
            <person name="Neuveglise C."/>
            <person name="Dequin S."/>
        </authorList>
    </citation>
    <scope>NUCLEOTIDE SEQUENCE [LARGE SCALE GENOMIC DNA]</scope>
    <source>
        <strain evidence="4">CLIB 213 / ATCC 58445 / CBS 680 / CCRC 21525 / NBRC 1098 / NCYC 1416 / NRRL Y-2227</strain>
    </source>
</reference>
<dbReference type="GO" id="GO:0000978">
    <property type="term" value="F:RNA polymerase II cis-regulatory region sequence-specific DNA binding"/>
    <property type="evidence" value="ECO:0007669"/>
    <property type="project" value="TreeGrafter"/>
</dbReference>
<feature type="compositionally biased region" description="Polar residues" evidence="1">
    <location>
        <begin position="350"/>
        <end position="359"/>
    </location>
</feature>
<keyword evidence="4" id="KW-1185">Reference proteome</keyword>
<sequence length="742" mass="84120">MNRVPAFFNETRDSSQPLHLPFTSHANELHDVLHAQDREARISSTNISSNFYLITQYILQAYFKVQYGELQGLKLVDLVVDATYGESLTLRKLNENTSVKSYEYFNTVGRQEDITRCPIFALATYFVIRWSHPNPPITLDNFDRVRLLDASAISMDRGFQELAGAGVTDQQGKVTRAESFEPPRELANVIFPWLPSLRQDMELVDRTNYKLHSFLELFEFMARAIVQDLKYLQLHPALLPNIVSFVAKFIPELFHSEKFLSMRTLGSSTGAVGGSQINGASDRHSEQYLELSRRLTTENVRLGQQITQLKTDLDNVRYMCDQILRLQRQVLRQSDSNASTSGIAGGGPSLLSNLVQSAEESTRKRKLPLPTTQVTSPFPLSPGGPIPRAESPHTKRLRSEERPTPSQTALDMLLSRTANSPRFPTLQANPSRGTPRYSSPTTFAIGGSPGAVLPPVPLQPRTTQPEAHSQPRRLEANMSAPNTPADNEAAHEDVLPSAPQPIAQERERPHSVPSPQQSPLPPPPSPPPPLQQSAVASQPAQQLQKEEQQQQQQQEEEESHKPLSPKSTAPADNATVASNKKNGEKLGPNRHIKYKLSRDNKTIWDLYTEWYIGLKGHASIKNLIENYGLRRWKVSDDSHFFPTRRIIMDYIEMECDRGIKLGRFTNPDQRREDIRKIIVGDLEKFRINNGLTLNSLSMYFKNLTKENKEICIFQNFRNWSVRAMTEEEKNKYCKRQHMKENI</sequence>
<feature type="region of interest" description="Disordered" evidence="1">
    <location>
        <begin position="505"/>
        <end position="588"/>
    </location>
</feature>
<feature type="compositionally biased region" description="Pro residues" evidence="1">
    <location>
        <begin position="516"/>
        <end position="530"/>
    </location>
</feature>
<dbReference type="InterPro" id="IPR052146">
    <property type="entry name" value="HOT1"/>
</dbReference>
<gene>
    <name evidence="3" type="ORF">BN860_06238g</name>
</gene>
<dbReference type="GO" id="GO:0000981">
    <property type="term" value="F:DNA-binding transcription factor activity, RNA polymerase II-specific"/>
    <property type="evidence" value="ECO:0007669"/>
    <property type="project" value="TreeGrafter"/>
</dbReference>
<feature type="compositionally biased region" description="Polar residues" evidence="1">
    <location>
        <begin position="418"/>
        <end position="442"/>
    </location>
</feature>
<feature type="region of interest" description="Disordered" evidence="1">
    <location>
        <begin position="337"/>
        <end position="406"/>
    </location>
</feature>
<evidence type="ECO:0000259" key="2">
    <source>
        <dbReference type="Pfam" id="PF12550"/>
    </source>
</evidence>
<evidence type="ECO:0000256" key="1">
    <source>
        <dbReference type="SAM" id="MobiDB-lite"/>
    </source>
</evidence>
<dbReference type="EMBL" id="HG316454">
    <property type="protein sequence ID" value="CDF87432.1"/>
    <property type="molecule type" value="Genomic_DNA"/>
</dbReference>
<name>A0A8J2T4V1_ZYGB2</name>
<dbReference type="GO" id="GO:0060963">
    <property type="term" value="P:positive regulation of ribosomal protein gene transcription by RNA polymerase II"/>
    <property type="evidence" value="ECO:0007669"/>
    <property type="project" value="TreeGrafter"/>
</dbReference>
<dbReference type="OrthoDB" id="428577at2759"/>
<feature type="compositionally biased region" description="Basic and acidic residues" evidence="1">
    <location>
        <begin position="390"/>
        <end position="403"/>
    </location>
</feature>
<dbReference type="AlphaFoldDB" id="A0A8J2T4V1"/>
<dbReference type="InterPro" id="IPR022210">
    <property type="entry name" value="TF_GCR1-like"/>
</dbReference>
<dbReference type="Pfam" id="PF12550">
    <property type="entry name" value="GCR1_C"/>
    <property type="match status" value="1"/>
</dbReference>
<proteinExistence type="predicted"/>
<dbReference type="InterPro" id="IPR038279">
    <property type="entry name" value="Ndc10_dom2_sf"/>
</dbReference>
<dbReference type="Proteomes" id="UP000019375">
    <property type="component" value="Unassembled WGS sequence"/>
</dbReference>
<protein>
    <submittedName>
        <fullName evidence="3">BN860_06238g1_1</fullName>
    </submittedName>
</protein>
<feature type="domain" description="Transcription activator GCR1-like" evidence="2">
    <location>
        <begin position="594"/>
        <end position="659"/>
    </location>
</feature>
<dbReference type="PANTHER" id="PTHR37784">
    <property type="entry name" value="PROTEIN MSN1"/>
    <property type="match status" value="1"/>
</dbReference>
<accession>A0A8J2T4V1</accession>
<feature type="region of interest" description="Disordered" evidence="1">
    <location>
        <begin position="418"/>
        <end position="490"/>
    </location>
</feature>
<evidence type="ECO:0000313" key="4">
    <source>
        <dbReference type="Proteomes" id="UP000019375"/>
    </source>
</evidence>
<organism evidence="3 4">
    <name type="scientific">Zygosaccharomyces bailii (strain CLIB 213 / ATCC 58445 / CBS 680 / BCRC 21525 / NBRC 1098 / NCYC 1416 / NRRL Y-2227)</name>
    <dbReference type="NCBI Taxonomy" id="1333698"/>
    <lineage>
        <taxon>Eukaryota</taxon>
        <taxon>Fungi</taxon>
        <taxon>Dikarya</taxon>
        <taxon>Ascomycota</taxon>
        <taxon>Saccharomycotina</taxon>
        <taxon>Saccharomycetes</taxon>
        <taxon>Saccharomycetales</taxon>
        <taxon>Saccharomycetaceae</taxon>
        <taxon>Zygosaccharomyces</taxon>
    </lineage>
</organism>
<dbReference type="Gene3D" id="1.10.443.20">
    <property type="entry name" value="Centromere DNA-binding protein complex CBF3 subunit, domain 2"/>
    <property type="match status" value="1"/>
</dbReference>
<dbReference type="PANTHER" id="PTHR37784:SF1">
    <property type="entry name" value="GLYCOLYTIC GENES TRANSCRIPTIONAL ACTIVATOR GCR1"/>
    <property type="match status" value="1"/>
</dbReference>
<evidence type="ECO:0000313" key="3">
    <source>
        <dbReference type="EMBL" id="CDF87432.1"/>
    </source>
</evidence>
<feature type="compositionally biased region" description="Low complexity" evidence="1">
    <location>
        <begin position="531"/>
        <end position="553"/>
    </location>
</feature>